<dbReference type="Pfam" id="PF10983">
    <property type="entry name" value="DUF2793"/>
    <property type="match status" value="1"/>
</dbReference>
<protein>
    <submittedName>
        <fullName evidence="1">Uncharacterized protein</fullName>
    </submittedName>
</protein>
<dbReference type="STRING" id="670155.SAMN04488001_0893"/>
<dbReference type="RefSeq" id="WP_170833378.1">
    <property type="nucleotide sequence ID" value="NZ_FNOI01000001.1"/>
</dbReference>
<dbReference type="InterPro" id="IPR021251">
    <property type="entry name" value="DUF2793"/>
</dbReference>
<accession>A0A1H2SQF2</accession>
<keyword evidence="2" id="KW-1185">Reference proteome</keyword>
<sequence>MADTATLNLPLLAASQAQKHVTVNEALARIDAALQLSVISRSLMTPPALPEAGDCYLVPLGGVNDWDGADEQLAFHLNGGWEFLTPLAGWKIFVVDEALDIRFDGVAWQENPLSSSPFGAGMRAETVEFDFDIGAGASVLTGFVIPKGSVVLAVTGVVVTAVTGTLSDWSLGVATSDTRYGTLYGVGTGSWLRGVTGQPQAYYENTQLKLTANGGDFSGGTVRLAVHLLRFDIPRTS</sequence>
<reference evidence="2" key="1">
    <citation type="submission" date="2016-10" db="EMBL/GenBank/DDBJ databases">
        <authorList>
            <person name="Varghese N."/>
            <person name="Submissions S."/>
        </authorList>
    </citation>
    <scope>NUCLEOTIDE SEQUENCE [LARGE SCALE GENOMIC DNA]</scope>
    <source>
        <strain evidence="2">DSM 26922</strain>
    </source>
</reference>
<dbReference type="Proteomes" id="UP000199441">
    <property type="component" value="Unassembled WGS sequence"/>
</dbReference>
<name>A0A1H2SQF2_9RHOB</name>
<organism evidence="1 2">
    <name type="scientific">Litoreibacter albidus</name>
    <dbReference type="NCBI Taxonomy" id="670155"/>
    <lineage>
        <taxon>Bacteria</taxon>
        <taxon>Pseudomonadati</taxon>
        <taxon>Pseudomonadota</taxon>
        <taxon>Alphaproteobacteria</taxon>
        <taxon>Rhodobacterales</taxon>
        <taxon>Roseobacteraceae</taxon>
        <taxon>Litoreibacter</taxon>
    </lineage>
</organism>
<evidence type="ECO:0000313" key="2">
    <source>
        <dbReference type="Proteomes" id="UP000199441"/>
    </source>
</evidence>
<dbReference type="EMBL" id="FNOI01000001">
    <property type="protein sequence ID" value="SDW33685.1"/>
    <property type="molecule type" value="Genomic_DNA"/>
</dbReference>
<proteinExistence type="predicted"/>
<gene>
    <name evidence="1" type="ORF">SAMN04488001_0893</name>
</gene>
<dbReference type="AlphaFoldDB" id="A0A1H2SQF2"/>
<evidence type="ECO:0000313" key="1">
    <source>
        <dbReference type="EMBL" id="SDW33685.1"/>
    </source>
</evidence>